<gene>
    <name evidence="3" type="ORF">SFRA_021755</name>
</gene>
<evidence type="ECO:0000313" key="4">
    <source>
        <dbReference type="Proteomes" id="UP000028058"/>
    </source>
</evidence>
<accession>A0A420UYT8</accession>
<sequence length="188" mass="20029">MPPPPRPPGPIPPEHPPHPDGRPRTTGRQDVAYAPDREVPLGGYAALTAGFAGGVGLFALGLRKSGRRLPERVPPWDLLVLGTAVYKASRLVSKSKVAGFVRAPFTRRTADLSAGEVMDEPQGHGPRRAVGDLLACPFCLSVWISGALVCSYAVAPRPTRLAASGLTAVAVSDWLQYAWTFTQDRVEG</sequence>
<dbReference type="OrthoDB" id="4722315at2"/>
<feature type="transmembrane region" description="Helical" evidence="2">
    <location>
        <begin position="41"/>
        <end position="62"/>
    </location>
</feature>
<proteinExistence type="predicted"/>
<feature type="transmembrane region" description="Helical" evidence="2">
    <location>
        <begin position="133"/>
        <end position="155"/>
    </location>
</feature>
<organism evidence="3 4">
    <name type="scientific">Streptomyces xinghaiensis</name>
    <dbReference type="NCBI Taxonomy" id="1038928"/>
    <lineage>
        <taxon>Bacteria</taxon>
        <taxon>Bacillati</taxon>
        <taxon>Actinomycetota</taxon>
        <taxon>Actinomycetes</taxon>
        <taxon>Kitasatosporales</taxon>
        <taxon>Streptomycetaceae</taxon>
        <taxon>Streptomyces</taxon>
    </lineage>
</organism>
<keyword evidence="2" id="KW-1133">Transmembrane helix</keyword>
<dbReference type="Pfam" id="PF07098">
    <property type="entry name" value="DUF1360"/>
    <property type="match status" value="1"/>
</dbReference>
<dbReference type="AlphaFoldDB" id="A0A420UYT8"/>
<feature type="region of interest" description="Disordered" evidence="1">
    <location>
        <begin position="1"/>
        <end position="28"/>
    </location>
</feature>
<comment type="caution">
    <text evidence="3">The sequence shown here is derived from an EMBL/GenBank/DDBJ whole genome shotgun (WGS) entry which is preliminary data.</text>
</comment>
<keyword evidence="4" id="KW-1185">Reference proteome</keyword>
<protein>
    <submittedName>
        <fullName evidence="3">DUF1360 domain-containing protein</fullName>
    </submittedName>
</protein>
<keyword evidence="2" id="KW-0472">Membrane</keyword>
<name>A0A420UYT8_9ACTN</name>
<dbReference type="Proteomes" id="UP000028058">
    <property type="component" value="Unassembled WGS sequence"/>
</dbReference>
<dbReference type="RefSeq" id="WP_063831741.1">
    <property type="nucleotide sequence ID" value="NZ_JBFACB010000006.1"/>
</dbReference>
<keyword evidence="2" id="KW-0812">Transmembrane</keyword>
<reference evidence="3 4" key="1">
    <citation type="journal article" date="2014" name="Genome Announc.">
        <title>Draft Genome Sequence of Streptomyces fradiae ATCC 19609, a Strain Highly Sensitive to Antibiotics.</title>
        <authorList>
            <person name="Bekker O.B."/>
            <person name="Klimina K.M."/>
            <person name="Vatlin A.A."/>
            <person name="Zakharevich N.V."/>
            <person name="Kasianov A.S."/>
            <person name="Danilenko V.N."/>
        </authorList>
    </citation>
    <scope>NUCLEOTIDE SEQUENCE [LARGE SCALE GENOMIC DNA]</scope>
    <source>
        <strain evidence="3 4">ATCC 19609</strain>
    </source>
</reference>
<dbReference type="EMBL" id="JNAD02000011">
    <property type="protein sequence ID" value="RKM93140.1"/>
    <property type="molecule type" value="Genomic_DNA"/>
</dbReference>
<evidence type="ECO:0000313" key="3">
    <source>
        <dbReference type="EMBL" id="RKM93140.1"/>
    </source>
</evidence>
<evidence type="ECO:0000256" key="2">
    <source>
        <dbReference type="SAM" id="Phobius"/>
    </source>
</evidence>
<dbReference type="InterPro" id="IPR010773">
    <property type="entry name" value="Mycophage_PG1_Gp7"/>
</dbReference>
<evidence type="ECO:0000256" key="1">
    <source>
        <dbReference type="SAM" id="MobiDB-lite"/>
    </source>
</evidence>
<feature type="compositionally biased region" description="Pro residues" evidence="1">
    <location>
        <begin position="1"/>
        <end position="14"/>
    </location>
</feature>